<dbReference type="Gene3D" id="3.40.50.720">
    <property type="entry name" value="NAD(P)-binding Rossmann-like Domain"/>
    <property type="match status" value="1"/>
</dbReference>
<dbReference type="PANTHER" id="PTHR44169">
    <property type="entry name" value="NADPH-DEPENDENT 1-ACYLDIHYDROXYACETONE PHOSPHATE REDUCTASE"/>
    <property type="match status" value="1"/>
</dbReference>
<evidence type="ECO:0000313" key="3">
    <source>
        <dbReference type="EMBL" id="KAH6603846.1"/>
    </source>
</evidence>
<evidence type="ECO:0000256" key="2">
    <source>
        <dbReference type="ARBA" id="ARBA00023002"/>
    </source>
</evidence>
<dbReference type="GO" id="GO:0005783">
    <property type="term" value="C:endoplasmic reticulum"/>
    <property type="evidence" value="ECO:0007669"/>
    <property type="project" value="TreeGrafter"/>
</dbReference>
<dbReference type="GO" id="GO:0019433">
    <property type="term" value="P:triglyceride catabolic process"/>
    <property type="evidence" value="ECO:0007669"/>
    <property type="project" value="TreeGrafter"/>
</dbReference>
<evidence type="ECO:0000313" key="4">
    <source>
        <dbReference type="Proteomes" id="UP000827724"/>
    </source>
</evidence>
<dbReference type="EMBL" id="JAIWOZ010000006">
    <property type="protein sequence ID" value="KAH6603846.1"/>
    <property type="molecule type" value="Genomic_DNA"/>
</dbReference>
<dbReference type="InterPro" id="IPR036291">
    <property type="entry name" value="NAD(P)-bd_dom_sf"/>
</dbReference>
<dbReference type="AlphaFoldDB" id="A0A9P8TRH3"/>
<dbReference type="GO" id="GO:0005811">
    <property type="term" value="C:lipid droplet"/>
    <property type="evidence" value="ECO:0007669"/>
    <property type="project" value="TreeGrafter"/>
</dbReference>
<dbReference type="GO" id="GO:0004806">
    <property type="term" value="F:triacylglycerol lipase activity"/>
    <property type="evidence" value="ECO:0007669"/>
    <property type="project" value="TreeGrafter"/>
</dbReference>
<evidence type="ECO:0000256" key="1">
    <source>
        <dbReference type="ARBA" id="ARBA00006484"/>
    </source>
</evidence>
<dbReference type="GO" id="GO:0000140">
    <property type="term" value="F:acylglycerone-phosphate reductase (NADP+) activity"/>
    <property type="evidence" value="ECO:0007669"/>
    <property type="project" value="TreeGrafter"/>
</dbReference>
<comment type="caution">
    <text evidence="3">The sequence shown here is derived from an EMBL/GenBank/DDBJ whole genome shotgun (WGS) entry which is preliminary data.</text>
</comment>
<keyword evidence="4" id="KW-1185">Reference proteome</keyword>
<dbReference type="SUPFAM" id="SSF51735">
    <property type="entry name" value="NAD(P)-binding Rossmann-fold domains"/>
    <property type="match status" value="1"/>
</dbReference>
<name>A0A9P8TRH3_9HYPO</name>
<dbReference type="Pfam" id="PF00106">
    <property type="entry name" value="adh_short"/>
    <property type="match status" value="1"/>
</dbReference>
<sequence length="90" mass="9814">MARDQKFALVTGLLDRCGKGGIGEALAQEYTRRGIHAIATVLPNEISDHLTEAGITWFPLNVTDEKSVANLKKKIVSITNGYLDFLVNNA</sequence>
<gene>
    <name evidence="3" type="ORF">Trco_007292</name>
</gene>
<keyword evidence="2" id="KW-0560">Oxidoreductase</keyword>
<protein>
    <submittedName>
        <fullName evidence="3">NAD(P)-binding protein</fullName>
    </submittedName>
</protein>
<dbReference type="Proteomes" id="UP000827724">
    <property type="component" value="Unassembled WGS sequence"/>
</dbReference>
<comment type="similarity">
    <text evidence="1">Belongs to the short-chain dehydrogenases/reductases (SDR) family.</text>
</comment>
<dbReference type="OrthoDB" id="4894656at2759"/>
<organism evidence="3 4">
    <name type="scientific">Trichoderma cornu-damae</name>
    <dbReference type="NCBI Taxonomy" id="654480"/>
    <lineage>
        <taxon>Eukaryota</taxon>
        <taxon>Fungi</taxon>
        <taxon>Dikarya</taxon>
        <taxon>Ascomycota</taxon>
        <taxon>Pezizomycotina</taxon>
        <taxon>Sordariomycetes</taxon>
        <taxon>Hypocreomycetidae</taxon>
        <taxon>Hypocreales</taxon>
        <taxon>Hypocreaceae</taxon>
        <taxon>Trichoderma</taxon>
    </lineage>
</organism>
<dbReference type="GO" id="GO:0006654">
    <property type="term" value="P:phosphatidic acid biosynthetic process"/>
    <property type="evidence" value="ECO:0007669"/>
    <property type="project" value="TreeGrafter"/>
</dbReference>
<reference evidence="3" key="1">
    <citation type="submission" date="2021-08" db="EMBL/GenBank/DDBJ databases">
        <title>Chromosome-Level Trichoderma cornu-damae using Hi-C Data.</title>
        <authorList>
            <person name="Kim C.S."/>
        </authorList>
    </citation>
    <scope>NUCLEOTIDE SEQUENCE</scope>
    <source>
        <strain evidence="3">KA19-0412C</strain>
    </source>
</reference>
<dbReference type="InterPro" id="IPR002347">
    <property type="entry name" value="SDR_fam"/>
</dbReference>
<accession>A0A9P8TRH3</accession>
<dbReference type="PANTHER" id="PTHR44169:SF3">
    <property type="entry name" value="SHORT-CHAIN DEHYDROGENASE SRDE"/>
    <property type="match status" value="1"/>
</dbReference>
<proteinExistence type="inferred from homology"/>